<keyword evidence="4" id="KW-0443">Lipid metabolism</keyword>
<evidence type="ECO:0000256" key="4">
    <source>
        <dbReference type="ARBA" id="ARBA00023098"/>
    </source>
</evidence>
<dbReference type="RefSeq" id="XP_010452239.1">
    <property type="nucleotide sequence ID" value="XM_010453937.2"/>
</dbReference>
<evidence type="ECO:0000313" key="6">
    <source>
        <dbReference type="Proteomes" id="UP000694864"/>
    </source>
</evidence>
<protein>
    <submittedName>
        <fullName evidence="7">GDSL esterase/lipase At5g03610-like</fullName>
    </submittedName>
</protein>
<feature type="signal peptide" evidence="5">
    <location>
        <begin position="1"/>
        <end position="26"/>
    </location>
</feature>
<name>A0ABM0V7S8_CAMSA</name>
<dbReference type="Gene3D" id="3.40.50.1110">
    <property type="entry name" value="SGNH hydrolase"/>
    <property type="match status" value="1"/>
</dbReference>
<evidence type="ECO:0000313" key="7">
    <source>
        <dbReference type="RefSeq" id="XP_010452239.1"/>
    </source>
</evidence>
<dbReference type="GeneID" id="104734383"/>
<dbReference type="InterPro" id="IPR001087">
    <property type="entry name" value="GDSL"/>
</dbReference>
<dbReference type="InterPro" id="IPR036514">
    <property type="entry name" value="SGNH_hydro_sf"/>
</dbReference>
<feature type="chain" id="PRO_5046019314" evidence="5">
    <location>
        <begin position="27"/>
        <end position="352"/>
    </location>
</feature>
<dbReference type="PANTHER" id="PTHR46020">
    <property type="entry name" value="OSJNBB0059K02.9 PROTEIN"/>
    <property type="match status" value="1"/>
</dbReference>
<proteinExistence type="inferred from homology"/>
<keyword evidence="3" id="KW-0442">Lipid degradation</keyword>
<evidence type="ECO:0000256" key="5">
    <source>
        <dbReference type="SAM" id="SignalP"/>
    </source>
</evidence>
<gene>
    <name evidence="7" type="primary">LOC104734383</name>
</gene>
<reference evidence="7" key="2">
    <citation type="submission" date="2025-08" db="UniProtKB">
        <authorList>
            <consortium name="RefSeq"/>
        </authorList>
    </citation>
    <scope>IDENTIFICATION</scope>
    <source>
        <tissue evidence="7">Leaf</tissue>
    </source>
</reference>
<dbReference type="PANTHER" id="PTHR46020:SF21">
    <property type="entry name" value="(RAPE) HYPOTHETICAL PROTEIN"/>
    <property type="match status" value="1"/>
</dbReference>
<sequence length="352" mass="38983">MDSVIKLVVPLLLVFFSSLLFGDITGVESSKHQQEQQYSYGSTKLFAFGDSYVDTGNIKKQEAVAPWAFPYGNTYPGTPSGRFSDGRVSTDYLATKVLKIKTPIPYQWKDHAGHERLQYGMNFAVGGTGVFKTTSSNLNMTYQINLFEQVIGDVYSPSDLSSSLALVSVAGNDYLTYVAEHGGVDLGIFIFMKQVIHQTEVNLRRIHALGVKKVAIPLLQPLGCLPLFAKASSYQKCNDIINAFVIIHNNELKKVVANLNKETKQSTFMVIDYYNAFLTVFNNKGEKPGSQKFETPYKACCGGLCGSVDKNGQKNYTLCDDPMSSFFWDGLHPTQEGWKSVYSVLNLTALSN</sequence>
<evidence type="ECO:0000256" key="3">
    <source>
        <dbReference type="ARBA" id="ARBA00022963"/>
    </source>
</evidence>
<evidence type="ECO:0000256" key="1">
    <source>
        <dbReference type="ARBA" id="ARBA00008668"/>
    </source>
</evidence>
<keyword evidence="2" id="KW-0378">Hydrolase</keyword>
<dbReference type="Proteomes" id="UP000694864">
    <property type="component" value="Chromosome 13"/>
</dbReference>
<evidence type="ECO:0000256" key="2">
    <source>
        <dbReference type="ARBA" id="ARBA00022801"/>
    </source>
</evidence>
<dbReference type="SUPFAM" id="SSF52266">
    <property type="entry name" value="SGNH hydrolase"/>
    <property type="match status" value="1"/>
</dbReference>
<keyword evidence="6" id="KW-1185">Reference proteome</keyword>
<comment type="similarity">
    <text evidence="1">Belongs to the 'GDSL' lipolytic enzyme family.</text>
</comment>
<reference evidence="6" key="1">
    <citation type="journal article" date="2014" name="Nat. Commun.">
        <title>The emerging biofuel crop Camelina sativa retains a highly undifferentiated hexaploid genome structure.</title>
        <authorList>
            <person name="Kagale S."/>
            <person name="Koh C."/>
            <person name="Nixon J."/>
            <person name="Bollina V."/>
            <person name="Clarke W.E."/>
            <person name="Tuteja R."/>
            <person name="Spillane C."/>
            <person name="Robinson S.J."/>
            <person name="Links M.G."/>
            <person name="Clarke C."/>
            <person name="Higgins E.E."/>
            <person name="Huebert T."/>
            <person name="Sharpe A.G."/>
            <person name="Parkin I.A."/>
        </authorList>
    </citation>
    <scope>NUCLEOTIDE SEQUENCE [LARGE SCALE GENOMIC DNA]</scope>
    <source>
        <strain evidence="6">cv. DH55</strain>
    </source>
</reference>
<keyword evidence="5" id="KW-0732">Signal</keyword>
<organism evidence="6 7">
    <name type="scientific">Camelina sativa</name>
    <name type="common">False flax</name>
    <name type="synonym">Myagrum sativum</name>
    <dbReference type="NCBI Taxonomy" id="90675"/>
    <lineage>
        <taxon>Eukaryota</taxon>
        <taxon>Viridiplantae</taxon>
        <taxon>Streptophyta</taxon>
        <taxon>Embryophyta</taxon>
        <taxon>Tracheophyta</taxon>
        <taxon>Spermatophyta</taxon>
        <taxon>Magnoliopsida</taxon>
        <taxon>eudicotyledons</taxon>
        <taxon>Gunneridae</taxon>
        <taxon>Pentapetalae</taxon>
        <taxon>rosids</taxon>
        <taxon>malvids</taxon>
        <taxon>Brassicales</taxon>
        <taxon>Brassicaceae</taxon>
        <taxon>Camelineae</taxon>
        <taxon>Camelina</taxon>
    </lineage>
</organism>
<accession>A0ABM0V7S8</accession>
<dbReference type="Pfam" id="PF00657">
    <property type="entry name" value="Lipase_GDSL"/>
    <property type="match status" value="1"/>
</dbReference>